<accession>A0A974XF76</accession>
<protein>
    <submittedName>
        <fullName evidence="2">Uncharacterized protein</fullName>
    </submittedName>
</protein>
<keyword evidence="3" id="KW-1185">Reference proteome</keyword>
<dbReference type="RefSeq" id="WP_207300098.1">
    <property type="nucleotide sequence ID" value="NZ_CP071444.1"/>
</dbReference>
<feature type="chain" id="PRO_5039020374" evidence="1">
    <location>
        <begin position="22"/>
        <end position="288"/>
    </location>
</feature>
<keyword evidence="1" id="KW-0732">Signal</keyword>
<feature type="signal peptide" evidence="1">
    <location>
        <begin position="1"/>
        <end position="21"/>
    </location>
</feature>
<dbReference type="Proteomes" id="UP000663499">
    <property type="component" value="Chromosome"/>
</dbReference>
<reference evidence="2" key="1">
    <citation type="submission" date="2021-03" db="EMBL/GenBank/DDBJ databases">
        <title>Alkalibacter marinus sp. nov., isolated from tidal flat sediment.</title>
        <authorList>
            <person name="Namirimu T."/>
            <person name="Yang J.-A."/>
            <person name="Yang S.-H."/>
            <person name="Kim Y.-J."/>
            <person name="Kwon K.K."/>
        </authorList>
    </citation>
    <scope>NUCLEOTIDE SEQUENCE</scope>
    <source>
        <strain evidence="2">ES005</strain>
    </source>
</reference>
<evidence type="ECO:0000256" key="1">
    <source>
        <dbReference type="SAM" id="SignalP"/>
    </source>
</evidence>
<evidence type="ECO:0000313" key="2">
    <source>
        <dbReference type="EMBL" id="QSX08757.1"/>
    </source>
</evidence>
<name>A0A974XF76_9FIRM</name>
<gene>
    <name evidence="2" type="ORF">J0B03_01300</name>
</gene>
<evidence type="ECO:0000313" key="3">
    <source>
        <dbReference type="Proteomes" id="UP000663499"/>
    </source>
</evidence>
<dbReference type="KEGG" id="alka:J0B03_01300"/>
<organism evidence="2 3">
    <name type="scientific">Alkalibacter rhizosphaerae</name>
    <dbReference type="NCBI Taxonomy" id="2815577"/>
    <lineage>
        <taxon>Bacteria</taxon>
        <taxon>Bacillati</taxon>
        <taxon>Bacillota</taxon>
        <taxon>Clostridia</taxon>
        <taxon>Eubacteriales</taxon>
        <taxon>Eubacteriaceae</taxon>
        <taxon>Alkalibacter</taxon>
    </lineage>
</organism>
<proteinExistence type="predicted"/>
<sequence length="288" mass="32772">MRGKKGTIVFLLALLTLLLVACSETGSKDLEVHSMVDALDAVVEASEEELIYVGGMYIYPDQEAYDNEKPEYQLLFYKKELEENQVVHVSYRVGETVELIAEIPGFTSPEILEIHEQAGKVDHDEVRDLAGSLEDRTRQVLEMAKDEGYDLAQAAFSQGESIIGLYQGNQNLWFYVFRGEDNFQAAYRWNEDILILADSSDESLSTYGSTPIKGNSVYFGDVEEYIPEAGLTMEEMEAMMQRIEEGYIPDWMKEGKEPVDTYTVEIPEGDRTLQLDVYEDRSFVTRLK</sequence>
<dbReference type="AlphaFoldDB" id="A0A974XF76"/>
<dbReference type="EMBL" id="CP071444">
    <property type="protein sequence ID" value="QSX08757.1"/>
    <property type="molecule type" value="Genomic_DNA"/>
</dbReference>
<dbReference type="PROSITE" id="PS51257">
    <property type="entry name" value="PROKAR_LIPOPROTEIN"/>
    <property type="match status" value="1"/>
</dbReference>